<organism evidence="1 2">
    <name type="scientific">Dentiscutata erythropus</name>
    <dbReference type="NCBI Taxonomy" id="1348616"/>
    <lineage>
        <taxon>Eukaryota</taxon>
        <taxon>Fungi</taxon>
        <taxon>Fungi incertae sedis</taxon>
        <taxon>Mucoromycota</taxon>
        <taxon>Glomeromycotina</taxon>
        <taxon>Glomeromycetes</taxon>
        <taxon>Diversisporales</taxon>
        <taxon>Gigasporaceae</taxon>
        <taxon>Dentiscutata</taxon>
    </lineage>
</organism>
<gene>
    <name evidence="1" type="ORF">DERYTH_LOCUS22857</name>
</gene>
<reference evidence="1" key="1">
    <citation type="submission" date="2021-06" db="EMBL/GenBank/DDBJ databases">
        <authorList>
            <person name="Kallberg Y."/>
            <person name="Tangrot J."/>
            <person name="Rosling A."/>
        </authorList>
    </citation>
    <scope>NUCLEOTIDE SEQUENCE</scope>
    <source>
        <strain evidence="1">MA453B</strain>
    </source>
</reference>
<protein>
    <submittedName>
        <fullName evidence="1">3838_t:CDS:1</fullName>
    </submittedName>
</protein>
<dbReference type="Proteomes" id="UP000789405">
    <property type="component" value="Unassembled WGS sequence"/>
</dbReference>
<accession>A0A9N9JVN7</accession>
<feature type="non-terminal residue" evidence="1">
    <location>
        <position position="1"/>
    </location>
</feature>
<proteinExistence type="predicted"/>
<evidence type="ECO:0000313" key="2">
    <source>
        <dbReference type="Proteomes" id="UP000789405"/>
    </source>
</evidence>
<comment type="caution">
    <text evidence="1">The sequence shown here is derived from an EMBL/GenBank/DDBJ whole genome shotgun (WGS) entry which is preliminary data.</text>
</comment>
<dbReference type="AlphaFoldDB" id="A0A9N9JVN7"/>
<dbReference type="EMBL" id="CAJVPY010032960">
    <property type="protein sequence ID" value="CAG8798368.1"/>
    <property type="molecule type" value="Genomic_DNA"/>
</dbReference>
<keyword evidence="2" id="KW-1185">Reference proteome</keyword>
<evidence type="ECO:0000313" key="1">
    <source>
        <dbReference type="EMBL" id="CAG8798368.1"/>
    </source>
</evidence>
<sequence>WEIRMSRNKSAEEIKVSRKWLLGNKNVSENFLGKHLLKKIMLKNDRESFSDITLHYFFLTPPFLNITLS</sequence>
<name>A0A9N9JVN7_9GLOM</name>